<dbReference type="GO" id="GO:0003723">
    <property type="term" value="F:RNA binding"/>
    <property type="evidence" value="ECO:0007669"/>
    <property type="project" value="InterPro"/>
</dbReference>
<dbReference type="InterPro" id="IPR018775">
    <property type="entry name" value="RlaP"/>
</dbReference>
<dbReference type="Proteomes" id="UP000694844">
    <property type="component" value="Chromosome 5"/>
</dbReference>
<dbReference type="PANTHER" id="PTHR34817:SF1">
    <property type="entry name" value="NUCLEOTIDYLTRANSFERASE"/>
    <property type="match status" value="1"/>
</dbReference>
<dbReference type="KEGG" id="cvn:111135599"/>
<sequence length="459" mass="53394">MQQQTKTMESQYFISKCADFTSLKTCIKTEKWACRDRINPPHPREVITSALANGRVILIFSVNNCHGWHGYAEMLTPPSSRDEGIEEASIDMDGDFCEKKPVEDQSEQCESTVDNDWYYFKVKWLVNFAIEFGEQCLSSKLTEDMLVDNVPLNKSRNWQRVPFEIGQKLCSLIDTSHAQLKDRQEQKRKQELERIPPPFYNAEENICSEQTWKTIVNKVEKDLGKIILACPFGSQRYNLCTPESDTDMFIVYQAKTKNILGFNPPKQTIKNSENQKCDYTIHEIHRFSELLLNGDARCLETLFLPENVMVRVSTEWQRLKAGRKHFLNKESLNKYLRDAQGSKGTKQLHKWCSEHPDSTILSKKMCKLVYVIVRLLQNARDITTGGDLKVYRENGSPDREILMSIRQGEFPLQRALQIIQQLESVIHEKKDTVPERSKECEEFTESWLLGLRHEDFLTY</sequence>
<evidence type="ECO:0000259" key="1">
    <source>
        <dbReference type="Pfam" id="PF04146"/>
    </source>
</evidence>
<dbReference type="PANTHER" id="PTHR34817">
    <property type="entry name" value="NUCLEOTIDYLTRANSFERASE"/>
    <property type="match status" value="1"/>
</dbReference>
<protein>
    <submittedName>
        <fullName evidence="3">Uncharacterized protein LOC111135599</fullName>
    </submittedName>
</protein>
<proteinExistence type="predicted"/>
<dbReference type="OrthoDB" id="6103986at2759"/>
<accession>A0A8B8ENW6</accession>
<dbReference type="GeneID" id="111135599"/>
<dbReference type="RefSeq" id="XP_022341528.1">
    <property type="nucleotide sequence ID" value="XM_022485820.1"/>
</dbReference>
<dbReference type="AlphaFoldDB" id="A0A8B8ENW6"/>
<evidence type="ECO:0000313" key="2">
    <source>
        <dbReference type="Proteomes" id="UP000694844"/>
    </source>
</evidence>
<feature type="domain" description="YTH" evidence="1">
    <location>
        <begin position="11"/>
        <end position="173"/>
    </location>
</feature>
<reference evidence="3" key="1">
    <citation type="submission" date="2025-08" db="UniProtKB">
        <authorList>
            <consortium name="RefSeq"/>
        </authorList>
    </citation>
    <scope>IDENTIFICATION</scope>
    <source>
        <tissue evidence="3">Whole sample</tissue>
    </source>
</reference>
<dbReference type="Pfam" id="PF04146">
    <property type="entry name" value="YTH"/>
    <property type="match status" value="1"/>
</dbReference>
<gene>
    <name evidence="3" type="primary">LOC111135599</name>
</gene>
<dbReference type="Pfam" id="PF10127">
    <property type="entry name" value="RlaP"/>
    <property type="match status" value="1"/>
</dbReference>
<dbReference type="CDD" id="cd21134">
    <property type="entry name" value="YTH"/>
    <property type="match status" value="1"/>
</dbReference>
<dbReference type="InterPro" id="IPR007275">
    <property type="entry name" value="YTH_domain"/>
</dbReference>
<evidence type="ECO:0000313" key="3">
    <source>
        <dbReference type="RefSeq" id="XP_022341528.1"/>
    </source>
</evidence>
<keyword evidence="2" id="KW-1185">Reference proteome</keyword>
<organism evidence="2 3">
    <name type="scientific">Crassostrea virginica</name>
    <name type="common">Eastern oyster</name>
    <dbReference type="NCBI Taxonomy" id="6565"/>
    <lineage>
        <taxon>Eukaryota</taxon>
        <taxon>Metazoa</taxon>
        <taxon>Spiralia</taxon>
        <taxon>Lophotrochozoa</taxon>
        <taxon>Mollusca</taxon>
        <taxon>Bivalvia</taxon>
        <taxon>Autobranchia</taxon>
        <taxon>Pteriomorphia</taxon>
        <taxon>Ostreida</taxon>
        <taxon>Ostreoidea</taxon>
        <taxon>Ostreidae</taxon>
        <taxon>Crassostrea</taxon>
    </lineage>
</organism>
<name>A0A8B8ENW6_CRAVI</name>
<dbReference type="Gene3D" id="3.10.590.10">
    <property type="entry name" value="ph1033 like domains"/>
    <property type="match status" value="1"/>
</dbReference>